<sequence>MWFFTDATFAQAAQGAASHPAELVVPSLKITPAVVGPGAQTSMILAATKAGNRIVAVGEHGIILLSDNDGHAYRQAKSVPISSTLTSVNFVDAKVGWAVGHWGAILKTVDGGETWKLQRSDIKVDQPLFSVYFKNDHEGWAVGLWSLFLATRDGGATWNSVTLPNPPGASKADRNLFNIFPDRSGGLVISAERGTIVRSEDDGETWSYIDTGYKGSLWAGTVLNDGTWIVGGLRGSILRSTDQGQSWQTSQTGTKSSITQIIAGEDGTITAVGLEGVVLTSRDKGLTFSVAQRPDREDITAGVIAPGGKLVAFSMDGPVKSDGAAGE</sequence>
<comment type="caution">
    <text evidence="4">The sequence shown here is derived from an EMBL/GenBank/DDBJ whole genome shotgun (WGS) entry which is preliminary data.</text>
</comment>
<dbReference type="InterPro" id="IPR028203">
    <property type="entry name" value="PSII_CF48-like_dom"/>
</dbReference>
<dbReference type="Proteomes" id="UP000451565">
    <property type="component" value="Unassembled WGS sequence"/>
</dbReference>
<feature type="domain" description="Photosynthesis system II assembly factor Ycf48/Hcf136-like" evidence="3">
    <location>
        <begin position="76"/>
        <end position="208"/>
    </location>
</feature>
<reference evidence="4 5" key="1">
    <citation type="submission" date="2019-10" db="EMBL/GenBank/DDBJ databases">
        <title>Glaciimonas soli sp. nov., a psychrophilic bacterium isolated from the forest soil of a high elevation mountain in Taiwan.</title>
        <authorList>
            <person name="Wang L.-T."/>
            <person name="Shieh W.Y."/>
        </authorList>
    </citation>
    <scope>NUCLEOTIDE SEQUENCE [LARGE SCALE GENOMIC DNA]</scope>
    <source>
        <strain evidence="4 5">GS1</strain>
    </source>
</reference>
<dbReference type="CDD" id="cd15482">
    <property type="entry name" value="Sialidase_non-viral"/>
    <property type="match status" value="1"/>
</dbReference>
<dbReference type="GO" id="GO:0015979">
    <property type="term" value="P:photosynthesis"/>
    <property type="evidence" value="ECO:0007669"/>
    <property type="project" value="UniProtKB-KW"/>
</dbReference>
<dbReference type="GO" id="GO:0009523">
    <property type="term" value="C:photosystem II"/>
    <property type="evidence" value="ECO:0007669"/>
    <property type="project" value="UniProtKB-KW"/>
</dbReference>
<dbReference type="PANTHER" id="PTHR47199">
    <property type="entry name" value="PHOTOSYSTEM II STABILITY/ASSEMBLY FACTOR HCF136, CHLOROPLASTIC"/>
    <property type="match status" value="1"/>
</dbReference>
<dbReference type="SUPFAM" id="SSF110296">
    <property type="entry name" value="Oligoxyloglucan reducing end-specific cellobiohydrolase"/>
    <property type="match status" value="1"/>
</dbReference>
<evidence type="ECO:0000256" key="2">
    <source>
        <dbReference type="ARBA" id="ARBA00023276"/>
    </source>
</evidence>
<organism evidence="4 5">
    <name type="scientific">Glaciimonas soli</name>
    <dbReference type="NCBI Taxonomy" id="2590999"/>
    <lineage>
        <taxon>Bacteria</taxon>
        <taxon>Pseudomonadati</taxon>
        <taxon>Pseudomonadota</taxon>
        <taxon>Betaproteobacteria</taxon>
        <taxon>Burkholderiales</taxon>
        <taxon>Oxalobacteraceae</taxon>
        <taxon>Glaciimonas</taxon>
    </lineage>
</organism>
<gene>
    <name evidence="4" type="ORF">GEV47_14790</name>
</gene>
<dbReference type="OrthoDB" id="9767885at2"/>
<keyword evidence="1" id="KW-0602">Photosynthesis</keyword>
<protein>
    <submittedName>
        <fullName evidence="4">Glycosyl hydrolase</fullName>
    </submittedName>
</protein>
<dbReference type="EMBL" id="WINI01000007">
    <property type="protein sequence ID" value="MQR01943.1"/>
    <property type="molecule type" value="Genomic_DNA"/>
</dbReference>
<evidence type="ECO:0000256" key="1">
    <source>
        <dbReference type="ARBA" id="ARBA00022531"/>
    </source>
</evidence>
<keyword evidence="4" id="KW-0378">Hydrolase</keyword>
<keyword evidence="2" id="KW-0604">Photosystem II</keyword>
<dbReference type="Pfam" id="PF14870">
    <property type="entry name" value="PSII_BNR"/>
    <property type="match status" value="1"/>
</dbReference>
<evidence type="ECO:0000313" key="5">
    <source>
        <dbReference type="Proteomes" id="UP000451565"/>
    </source>
</evidence>
<keyword evidence="5" id="KW-1185">Reference proteome</keyword>
<dbReference type="PANTHER" id="PTHR47199:SF2">
    <property type="entry name" value="PHOTOSYSTEM II STABILITY_ASSEMBLY FACTOR HCF136, CHLOROPLASTIC"/>
    <property type="match status" value="1"/>
</dbReference>
<dbReference type="GO" id="GO:0016787">
    <property type="term" value="F:hydrolase activity"/>
    <property type="evidence" value="ECO:0007669"/>
    <property type="project" value="UniProtKB-KW"/>
</dbReference>
<evidence type="ECO:0000259" key="3">
    <source>
        <dbReference type="Pfam" id="PF14870"/>
    </source>
</evidence>
<dbReference type="AlphaFoldDB" id="A0A843YW79"/>
<proteinExistence type="predicted"/>
<evidence type="ECO:0000313" key="4">
    <source>
        <dbReference type="EMBL" id="MQR01943.1"/>
    </source>
</evidence>
<dbReference type="InterPro" id="IPR015943">
    <property type="entry name" value="WD40/YVTN_repeat-like_dom_sf"/>
</dbReference>
<accession>A0A843YW79</accession>
<name>A0A843YW79_9BURK</name>
<dbReference type="Gene3D" id="2.130.10.10">
    <property type="entry name" value="YVTN repeat-like/Quinoprotein amine dehydrogenase"/>
    <property type="match status" value="2"/>
</dbReference>